<feature type="signal peptide" evidence="1">
    <location>
        <begin position="1"/>
        <end position="19"/>
    </location>
</feature>
<comment type="caution">
    <text evidence="2">The sequence shown here is derived from an EMBL/GenBank/DDBJ whole genome shotgun (WGS) entry which is preliminary data.</text>
</comment>
<sequence>MGVLLDLVLLCEALPHTGGLQCPLVDLWCHFMGMVKTEQSGCRHRQQQVKRGCRTERLKDGMDVRLRGRDAAARR</sequence>
<reference evidence="2" key="1">
    <citation type="journal article" name="BMC Genomics">
        <title>Long-read sequencing and de novo genome assembly of marine medaka (Oryzias melastigma).</title>
        <authorList>
            <person name="Liang P."/>
            <person name="Saqib H.S.A."/>
            <person name="Ni X."/>
            <person name="Shen Y."/>
        </authorList>
    </citation>
    <scope>NUCLEOTIDE SEQUENCE</scope>
    <source>
        <strain evidence="2">Bigg-433</strain>
    </source>
</reference>
<evidence type="ECO:0000313" key="2">
    <source>
        <dbReference type="EMBL" id="KAF6715116.1"/>
    </source>
</evidence>
<protein>
    <recommendedName>
        <fullName evidence="4">Secreted protein</fullName>
    </recommendedName>
</protein>
<accession>A0A834EYZ4</accession>
<evidence type="ECO:0000313" key="3">
    <source>
        <dbReference type="Proteomes" id="UP000646548"/>
    </source>
</evidence>
<dbReference type="AlphaFoldDB" id="A0A834EYZ4"/>
<evidence type="ECO:0000256" key="1">
    <source>
        <dbReference type="SAM" id="SignalP"/>
    </source>
</evidence>
<keyword evidence="1" id="KW-0732">Signal</keyword>
<organism evidence="2 3">
    <name type="scientific">Oryzias melastigma</name>
    <name type="common">Marine medaka</name>
    <dbReference type="NCBI Taxonomy" id="30732"/>
    <lineage>
        <taxon>Eukaryota</taxon>
        <taxon>Metazoa</taxon>
        <taxon>Chordata</taxon>
        <taxon>Craniata</taxon>
        <taxon>Vertebrata</taxon>
        <taxon>Euteleostomi</taxon>
        <taxon>Actinopterygii</taxon>
        <taxon>Neopterygii</taxon>
        <taxon>Teleostei</taxon>
        <taxon>Neoteleostei</taxon>
        <taxon>Acanthomorphata</taxon>
        <taxon>Ovalentaria</taxon>
        <taxon>Atherinomorphae</taxon>
        <taxon>Beloniformes</taxon>
        <taxon>Adrianichthyidae</taxon>
        <taxon>Oryziinae</taxon>
        <taxon>Oryzias</taxon>
    </lineage>
</organism>
<proteinExistence type="predicted"/>
<feature type="chain" id="PRO_5032564775" description="Secreted protein" evidence="1">
    <location>
        <begin position="20"/>
        <end position="75"/>
    </location>
</feature>
<evidence type="ECO:0008006" key="4">
    <source>
        <dbReference type="Google" id="ProtNLM"/>
    </source>
</evidence>
<dbReference type="Proteomes" id="UP000646548">
    <property type="component" value="Unassembled WGS sequence"/>
</dbReference>
<name>A0A834EYZ4_ORYME</name>
<dbReference type="EMBL" id="WKFB01001164">
    <property type="protein sequence ID" value="KAF6715116.1"/>
    <property type="molecule type" value="Genomic_DNA"/>
</dbReference>
<gene>
    <name evidence="2" type="ORF">FQA47_011076</name>
</gene>